<protein>
    <submittedName>
        <fullName evidence="3">Uncharacterized protein</fullName>
    </submittedName>
</protein>
<accession>A0AA88MWW0</accession>
<evidence type="ECO:0000313" key="3">
    <source>
        <dbReference type="EMBL" id="KAK2844578.1"/>
    </source>
</evidence>
<comment type="caution">
    <text evidence="3">The sequence shown here is derived from an EMBL/GenBank/DDBJ whole genome shotgun (WGS) entry which is preliminary data.</text>
</comment>
<sequence length="167" mass="18591">MKIAIVLVGLSLAVMGVMVFQAVRQELNLQKVKARMVQNSADVKGKQEAIAELKSKIQEMKTTLGSVNAKMDELKKKKAEAIKSTEEFEKSLQSCVTEKEDTTKKKASIEEAMSKSNADHVEAKMKAEETIQVLKKQILDRDKAICAFADMTKEEARKLCENSEAPK</sequence>
<dbReference type="AlphaFoldDB" id="A0AA88MWW0"/>
<evidence type="ECO:0000313" key="4">
    <source>
        <dbReference type="Proteomes" id="UP001187415"/>
    </source>
</evidence>
<organism evidence="3 4">
    <name type="scientific">Channa striata</name>
    <name type="common">Snakehead murrel</name>
    <name type="synonym">Ophicephalus striatus</name>
    <dbReference type="NCBI Taxonomy" id="64152"/>
    <lineage>
        <taxon>Eukaryota</taxon>
        <taxon>Metazoa</taxon>
        <taxon>Chordata</taxon>
        <taxon>Craniata</taxon>
        <taxon>Vertebrata</taxon>
        <taxon>Euteleostomi</taxon>
        <taxon>Actinopterygii</taxon>
        <taxon>Neopterygii</taxon>
        <taxon>Teleostei</taxon>
        <taxon>Neoteleostei</taxon>
        <taxon>Acanthomorphata</taxon>
        <taxon>Anabantaria</taxon>
        <taxon>Anabantiformes</taxon>
        <taxon>Channoidei</taxon>
        <taxon>Channidae</taxon>
        <taxon>Channa</taxon>
    </lineage>
</organism>
<feature type="coiled-coil region" evidence="1">
    <location>
        <begin position="43"/>
        <end position="91"/>
    </location>
</feature>
<gene>
    <name evidence="3" type="ORF">Q5P01_011237</name>
</gene>
<dbReference type="EMBL" id="JAUPFM010000008">
    <property type="protein sequence ID" value="KAK2844578.1"/>
    <property type="molecule type" value="Genomic_DNA"/>
</dbReference>
<feature type="compositionally biased region" description="Basic and acidic residues" evidence="2">
    <location>
        <begin position="97"/>
        <end position="121"/>
    </location>
</feature>
<feature type="region of interest" description="Disordered" evidence="2">
    <location>
        <begin position="93"/>
        <end position="121"/>
    </location>
</feature>
<reference evidence="3" key="1">
    <citation type="submission" date="2023-07" db="EMBL/GenBank/DDBJ databases">
        <title>Chromosome-level Genome Assembly of Striped Snakehead (Channa striata).</title>
        <authorList>
            <person name="Liu H."/>
        </authorList>
    </citation>
    <scope>NUCLEOTIDE SEQUENCE</scope>
    <source>
        <strain evidence="3">Gz</strain>
        <tissue evidence="3">Muscle</tissue>
    </source>
</reference>
<proteinExistence type="predicted"/>
<keyword evidence="1" id="KW-0175">Coiled coil</keyword>
<evidence type="ECO:0000256" key="2">
    <source>
        <dbReference type="SAM" id="MobiDB-lite"/>
    </source>
</evidence>
<dbReference type="Proteomes" id="UP001187415">
    <property type="component" value="Unassembled WGS sequence"/>
</dbReference>
<evidence type="ECO:0000256" key="1">
    <source>
        <dbReference type="SAM" id="Coils"/>
    </source>
</evidence>
<keyword evidence="4" id="KW-1185">Reference proteome</keyword>
<name>A0AA88MWW0_CHASR</name>